<keyword evidence="1" id="KW-1133">Transmembrane helix</keyword>
<evidence type="ECO:0000256" key="1">
    <source>
        <dbReference type="SAM" id="Phobius"/>
    </source>
</evidence>
<dbReference type="AlphaFoldDB" id="A0A086JPK5"/>
<dbReference type="VEuPathDB" id="ToxoDB:TGDOM2_259895"/>
<name>A0A086JPK5_TOXGO</name>
<accession>A0A086JPK5</accession>
<organism evidence="2 3">
    <name type="scientific">Toxoplasma gondii GAB2-2007-GAL-DOM2</name>
    <dbReference type="NCBI Taxonomy" id="1130820"/>
    <lineage>
        <taxon>Eukaryota</taxon>
        <taxon>Sar</taxon>
        <taxon>Alveolata</taxon>
        <taxon>Apicomplexa</taxon>
        <taxon>Conoidasida</taxon>
        <taxon>Coccidia</taxon>
        <taxon>Eucoccidiorida</taxon>
        <taxon>Eimeriorina</taxon>
        <taxon>Sarcocystidae</taxon>
        <taxon>Toxoplasma</taxon>
    </lineage>
</organism>
<evidence type="ECO:0000313" key="2">
    <source>
        <dbReference type="EMBL" id="KFG34073.1"/>
    </source>
</evidence>
<proteinExistence type="predicted"/>
<protein>
    <submittedName>
        <fullName evidence="2">Putative transmembrane protein</fullName>
    </submittedName>
</protein>
<reference evidence="2 3" key="1">
    <citation type="submission" date="2014-02" db="EMBL/GenBank/DDBJ databases">
        <authorList>
            <person name="Sibley D."/>
            <person name="Venepally P."/>
            <person name="Karamycheva S."/>
            <person name="Hadjithomas M."/>
            <person name="Khan A."/>
            <person name="Brunk B."/>
            <person name="Roos D."/>
            <person name="Caler E."/>
            <person name="Lorenzi H."/>
        </authorList>
    </citation>
    <scope>NUCLEOTIDE SEQUENCE [LARGE SCALE GENOMIC DNA]</scope>
    <source>
        <strain evidence="2 3">GAB2-2007-GAL-DOM2</strain>
    </source>
</reference>
<dbReference type="OrthoDB" id="10311246at2759"/>
<evidence type="ECO:0000313" key="3">
    <source>
        <dbReference type="Proteomes" id="UP000028837"/>
    </source>
</evidence>
<dbReference type="Proteomes" id="UP000028837">
    <property type="component" value="Unassembled WGS sequence"/>
</dbReference>
<gene>
    <name evidence="2" type="ORF">TGDOM2_259895</name>
</gene>
<comment type="caution">
    <text evidence="2">The sequence shown here is derived from an EMBL/GenBank/DDBJ whole genome shotgun (WGS) entry which is preliminary data.</text>
</comment>
<sequence length="84" mass="9776">MVAVFVLYPTLLRNKRQDTIALAYQSSVVTPVSWLLFITVLQMLESFEHIVSLPMKMLMITVWSVEAVTARVYQEFTLKETRHD</sequence>
<dbReference type="EMBL" id="AHZU02001279">
    <property type="protein sequence ID" value="KFG34073.1"/>
    <property type="molecule type" value="Genomic_DNA"/>
</dbReference>
<keyword evidence="1 2" id="KW-0812">Transmembrane</keyword>
<feature type="transmembrane region" description="Helical" evidence="1">
    <location>
        <begin position="21"/>
        <end position="41"/>
    </location>
</feature>
<keyword evidence="1" id="KW-0472">Membrane</keyword>